<dbReference type="PaxDb" id="166486-ERS852572_01684"/>
<dbReference type="EMBL" id="CYXZ01000011">
    <property type="protein sequence ID" value="CUN05028.1"/>
    <property type="molecule type" value="Genomic_DNA"/>
</dbReference>
<dbReference type="SUPFAM" id="SSF53335">
    <property type="entry name" value="S-adenosyl-L-methionine-dependent methyltransferases"/>
    <property type="match status" value="1"/>
</dbReference>
<dbReference type="OrthoDB" id="525353at2"/>
<organism evidence="1 2">
    <name type="scientific">Roseburia intestinalis</name>
    <dbReference type="NCBI Taxonomy" id="166486"/>
    <lineage>
        <taxon>Bacteria</taxon>
        <taxon>Bacillati</taxon>
        <taxon>Bacillota</taxon>
        <taxon>Clostridia</taxon>
        <taxon>Lachnospirales</taxon>
        <taxon>Lachnospiraceae</taxon>
        <taxon>Roseburia</taxon>
    </lineage>
</organism>
<evidence type="ECO:0008006" key="3">
    <source>
        <dbReference type="Google" id="ProtNLM"/>
    </source>
</evidence>
<sequence length="684" mass="78638">MGHVNVPDGLKEIIQQNNEKAYPQIIMEQASYPYLFHLSDIRENLIAFLPVTKQMHVLERNAGCGALTGKLLSMALHVTAVVESEEEADILRVRYENAGNLTVLVVPASDTKPETNVLYQDQAYDMILIAGEFSKFQNELSCMREHLSDNGKLYVADANRLGLKYFAGCQEEYRGGYFAGLENYDKDPERFTEDDRHGEARVYTRKEYEQILKEAGFSGIYSYYPYPDHKFPSCIYSDEYLPGRGELSDNRRNFDRDRLQLFDEKKVFDTVLAEGLFGELANSFLIEAGNRTGEQRVIYSKYSNERARQFAIRTDICKKADGEKSVRKYALYPEGREHICHMEKSYEKLSSCYADSNGKIRFCACHTKNDAAVSGFDPGVTLQDVMERAIERNQTELVKRILDDYAKRIMEYGGKHLFTPTEDFRKVFGEVHFTEETEAVDICDIDMIFANILIPAGSEMKIEEAEWTVIDYEWTFFFPVPKLFVLYRALYFAYYQIMGGKGTPLDELLAAYGISKELKEQFGRMEENFQAYLGKGSVPVRNMQRVMGTKIVPLEQLLRQDAGNVQIEEMQNVPFRVRKILYHIDRQEYQDGSVVCCGWALAKTWNGKVLPVNIKAVMPDGTVVTAELKRYPRADVADALKLRRTCDVNLNLGFDCVFIVPRETEWKLIFSLGKRSAEYYYQNK</sequence>
<dbReference type="RefSeq" id="WP_055194167.1">
    <property type="nucleotide sequence ID" value="NZ_CABIYH010000011.1"/>
</dbReference>
<dbReference type="AlphaFoldDB" id="A0A173TV03"/>
<name>A0A173TV03_9FIRM</name>
<protein>
    <recommendedName>
        <fullName evidence="3">Class I SAM-dependent methyltransferase</fullName>
    </recommendedName>
</protein>
<reference evidence="1 2" key="1">
    <citation type="submission" date="2015-09" db="EMBL/GenBank/DDBJ databases">
        <authorList>
            <consortium name="Pathogen Informatics"/>
        </authorList>
    </citation>
    <scope>NUCLEOTIDE SEQUENCE [LARGE SCALE GENOMIC DNA]</scope>
    <source>
        <strain evidence="1 2">2789STDY5834960</strain>
    </source>
</reference>
<evidence type="ECO:0000313" key="1">
    <source>
        <dbReference type="EMBL" id="CUN05028.1"/>
    </source>
</evidence>
<dbReference type="Gene3D" id="3.40.50.150">
    <property type="entry name" value="Vaccinia Virus protein VP39"/>
    <property type="match status" value="1"/>
</dbReference>
<gene>
    <name evidence="1" type="ORF">ERS852572_01684</name>
</gene>
<accession>A0A173TV03</accession>
<evidence type="ECO:0000313" key="2">
    <source>
        <dbReference type="Proteomes" id="UP000095350"/>
    </source>
</evidence>
<proteinExistence type="predicted"/>
<dbReference type="InterPro" id="IPR029063">
    <property type="entry name" value="SAM-dependent_MTases_sf"/>
</dbReference>
<dbReference type="STRING" id="166486.ERS852572_01684"/>
<dbReference type="Proteomes" id="UP000095350">
    <property type="component" value="Unassembled WGS sequence"/>
</dbReference>